<keyword evidence="2" id="KW-1185">Reference proteome</keyword>
<gene>
    <name evidence="1" type="ORF">ACU52_01520</name>
</gene>
<evidence type="ECO:0000313" key="1">
    <source>
        <dbReference type="EMBL" id="KOO69844.1"/>
    </source>
</evidence>
<protein>
    <recommendedName>
        <fullName evidence="3">BioF2-like acetyltransferase domain-containing protein</fullName>
    </recommendedName>
</protein>
<dbReference type="InterPro" id="IPR016181">
    <property type="entry name" value="Acyl_CoA_acyltransferase"/>
</dbReference>
<proteinExistence type="predicted"/>
<dbReference type="Proteomes" id="UP000036951">
    <property type="component" value="Unassembled WGS sequence"/>
</dbReference>
<dbReference type="RefSeq" id="WP_053397478.1">
    <property type="nucleotide sequence ID" value="NZ_LFQU01000001.1"/>
</dbReference>
<accession>A0A8E1USB8</accession>
<sequence>MQLYEVTAEEYAQAGFYAHVYNTPEFSELNKAKTSGLHYILIKDNKTRFSIVLGEKGDSMCSPFSAPYGGFNMKTPQRIAYMDEAAALLKDWGKSHDKKIKITLQPSVYDDTQLSKWANVMFRNGRLTNIDLNYHFDLSRFPHYEDFIDRSARKNLHKAMAEDFVISHLDSSNADDISRAYGVISINRKEHGYPLRMSLQNVADTVKIIDADFFVVSHNGTDVAAAQVFKVTDDVAQVIYWGDLRQYASLRTMNFLAYKVFEYYYQKGFRILDIGPSTEDGVPNNGLCDFKEAIGCSVTQKLFFEL</sequence>
<name>A0A8E1USB8_9BACT</name>
<evidence type="ECO:0008006" key="3">
    <source>
        <dbReference type="Google" id="ProtNLM"/>
    </source>
</evidence>
<dbReference type="OrthoDB" id="9786422at2"/>
<dbReference type="EMBL" id="LFQU01000001">
    <property type="protein sequence ID" value="KOO69844.1"/>
    <property type="molecule type" value="Genomic_DNA"/>
</dbReference>
<dbReference type="AlphaFoldDB" id="A0A8E1USB8"/>
<evidence type="ECO:0000313" key="2">
    <source>
        <dbReference type="Proteomes" id="UP000036951"/>
    </source>
</evidence>
<dbReference type="Gene3D" id="3.40.630.30">
    <property type="match status" value="1"/>
</dbReference>
<dbReference type="SUPFAM" id="SSF55729">
    <property type="entry name" value="Acyl-CoA N-acyltransferases (Nat)"/>
    <property type="match status" value="1"/>
</dbReference>
<reference evidence="1 2" key="1">
    <citation type="submission" date="2015-06" db="EMBL/GenBank/DDBJ databases">
        <title>Prevotella sp. 109, sp. nov., a novel member of the family Prevotellaceae isolated from human faeces.</title>
        <authorList>
            <person name="Shkoporov A.N."/>
            <person name="Chaplin A.V."/>
            <person name="Kafarskaia L.I."/>
            <person name="Efimov B.A."/>
        </authorList>
    </citation>
    <scope>NUCLEOTIDE SEQUENCE [LARGE SCALE GENOMIC DNA]</scope>
    <source>
        <strain evidence="1 2">109</strain>
    </source>
</reference>
<comment type="caution">
    <text evidence="1">The sequence shown here is derived from an EMBL/GenBank/DDBJ whole genome shotgun (WGS) entry which is preliminary data.</text>
</comment>
<organism evidence="1 2">
    <name type="scientific">Xylanibacter rarus</name>
    <dbReference type="NCBI Taxonomy" id="1676614"/>
    <lineage>
        <taxon>Bacteria</taxon>
        <taxon>Pseudomonadati</taxon>
        <taxon>Bacteroidota</taxon>
        <taxon>Bacteroidia</taxon>
        <taxon>Bacteroidales</taxon>
        <taxon>Prevotellaceae</taxon>
        <taxon>Xylanibacter</taxon>
    </lineage>
</organism>